<evidence type="ECO:0000313" key="3">
    <source>
        <dbReference type="Proteomes" id="UP001163046"/>
    </source>
</evidence>
<name>A0A9X0DAL7_9CNID</name>
<keyword evidence="1" id="KW-0175">Coiled coil</keyword>
<dbReference type="AlphaFoldDB" id="A0A9X0DAL7"/>
<organism evidence="2 3">
    <name type="scientific">Desmophyllum pertusum</name>
    <dbReference type="NCBI Taxonomy" id="174260"/>
    <lineage>
        <taxon>Eukaryota</taxon>
        <taxon>Metazoa</taxon>
        <taxon>Cnidaria</taxon>
        <taxon>Anthozoa</taxon>
        <taxon>Hexacorallia</taxon>
        <taxon>Scleractinia</taxon>
        <taxon>Caryophylliina</taxon>
        <taxon>Caryophylliidae</taxon>
        <taxon>Desmophyllum</taxon>
    </lineage>
</organism>
<evidence type="ECO:0000256" key="1">
    <source>
        <dbReference type="SAM" id="Coils"/>
    </source>
</evidence>
<reference evidence="2" key="1">
    <citation type="submission" date="2023-01" db="EMBL/GenBank/DDBJ databases">
        <title>Genome assembly of the deep-sea coral Lophelia pertusa.</title>
        <authorList>
            <person name="Herrera S."/>
            <person name="Cordes E."/>
        </authorList>
    </citation>
    <scope>NUCLEOTIDE SEQUENCE</scope>
    <source>
        <strain evidence="2">USNM1676648</strain>
        <tissue evidence="2">Polyp</tissue>
    </source>
</reference>
<keyword evidence="3" id="KW-1185">Reference proteome</keyword>
<dbReference type="Proteomes" id="UP001163046">
    <property type="component" value="Unassembled WGS sequence"/>
</dbReference>
<protein>
    <submittedName>
        <fullName evidence="2">Uncharacterized protein</fullName>
    </submittedName>
</protein>
<accession>A0A9X0DAL7</accession>
<comment type="caution">
    <text evidence="2">The sequence shown here is derived from an EMBL/GenBank/DDBJ whole genome shotgun (WGS) entry which is preliminary data.</text>
</comment>
<dbReference type="EMBL" id="MU825405">
    <property type="protein sequence ID" value="KAJ7391708.1"/>
    <property type="molecule type" value="Genomic_DNA"/>
</dbReference>
<evidence type="ECO:0000313" key="2">
    <source>
        <dbReference type="EMBL" id="KAJ7391708.1"/>
    </source>
</evidence>
<sequence>MDTSVLSIRKALYNSYKDESFKLKERQRHAMAKQRRDEMETNRVFRNRLKEIKEKEREINKRYEQMRTKPSRVMGNETWRYTAAKAKENSTHHGQQMLFFPPINASGLGEEYATELYQSDYHLSRDLRPFYNKPRLLAETMISGQDRDGGSLQHNKSKMPLTPELNSNFTDNLINHYKRPAGLRGIENSQAQGKKTKICTLTFGEQSRHIERRGPFNISSPEYDILVVDHGNDDYFS</sequence>
<proteinExistence type="predicted"/>
<feature type="coiled-coil region" evidence="1">
    <location>
        <begin position="42"/>
        <end position="69"/>
    </location>
</feature>
<gene>
    <name evidence="2" type="ORF">OS493_017405</name>
</gene>